<evidence type="ECO:0000256" key="1">
    <source>
        <dbReference type="SAM" id="Phobius"/>
    </source>
</evidence>
<organism evidence="3 4">
    <name type="scientific">Lineolata rhizophorae</name>
    <dbReference type="NCBI Taxonomy" id="578093"/>
    <lineage>
        <taxon>Eukaryota</taxon>
        <taxon>Fungi</taxon>
        <taxon>Dikarya</taxon>
        <taxon>Ascomycota</taxon>
        <taxon>Pezizomycotina</taxon>
        <taxon>Dothideomycetes</taxon>
        <taxon>Dothideomycetes incertae sedis</taxon>
        <taxon>Lineolatales</taxon>
        <taxon>Lineolataceae</taxon>
        <taxon>Lineolata</taxon>
    </lineage>
</organism>
<evidence type="ECO:0008006" key="5">
    <source>
        <dbReference type="Google" id="ProtNLM"/>
    </source>
</evidence>
<evidence type="ECO:0000256" key="2">
    <source>
        <dbReference type="SAM" id="SignalP"/>
    </source>
</evidence>
<keyword evidence="4" id="KW-1185">Reference proteome</keyword>
<feature type="signal peptide" evidence="2">
    <location>
        <begin position="1"/>
        <end position="23"/>
    </location>
</feature>
<dbReference type="AlphaFoldDB" id="A0A6A6P4F4"/>
<feature type="transmembrane region" description="Helical" evidence="1">
    <location>
        <begin position="150"/>
        <end position="171"/>
    </location>
</feature>
<keyword evidence="1" id="KW-0812">Transmembrane</keyword>
<sequence length="191" mass="21470">MGDARVMWCSSWALTLLISVCVTQRYSDIPFLSFSIFSFLLHRGLSITNLGVFSSHIPFDIVVPEVYHCTRSIWRGSMAFSMGSSHLCIFDEEFELKFGSDLNWHLKSRAVTMTVLNGTVTIMAMIVGIRLRKDASAMLLSWHQTMAISFPDQILAALIFLAVNSFDIFIVPHLHLRDGYSSRLAGMASKL</sequence>
<evidence type="ECO:0000313" key="3">
    <source>
        <dbReference type="EMBL" id="KAF2458885.1"/>
    </source>
</evidence>
<accession>A0A6A6P4F4</accession>
<keyword evidence="2" id="KW-0732">Signal</keyword>
<name>A0A6A6P4F4_9PEZI</name>
<gene>
    <name evidence="3" type="ORF">BDY21DRAFT_196475</name>
</gene>
<proteinExistence type="predicted"/>
<keyword evidence="1" id="KW-0472">Membrane</keyword>
<reference evidence="3" key="1">
    <citation type="journal article" date="2020" name="Stud. Mycol.">
        <title>101 Dothideomycetes genomes: a test case for predicting lifestyles and emergence of pathogens.</title>
        <authorList>
            <person name="Haridas S."/>
            <person name="Albert R."/>
            <person name="Binder M."/>
            <person name="Bloem J."/>
            <person name="Labutti K."/>
            <person name="Salamov A."/>
            <person name="Andreopoulos B."/>
            <person name="Baker S."/>
            <person name="Barry K."/>
            <person name="Bills G."/>
            <person name="Bluhm B."/>
            <person name="Cannon C."/>
            <person name="Castanera R."/>
            <person name="Culley D."/>
            <person name="Daum C."/>
            <person name="Ezra D."/>
            <person name="Gonzalez J."/>
            <person name="Henrissat B."/>
            <person name="Kuo A."/>
            <person name="Liang C."/>
            <person name="Lipzen A."/>
            <person name="Lutzoni F."/>
            <person name="Magnuson J."/>
            <person name="Mondo S."/>
            <person name="Nolan M."/>
            <person name="Ohm R."/>
            <person name="Pangilinan J."/>
            <person name="Park H.-J."/>
            <person name="Ramirez L."/>
            <person name="Alfaro M."/>
            <person name="Sun H."/>
            <person name="Tritt A."/>
            <person name="Yoshinaga Y."/>
            <person name="Zwiers L.-H."/>
            <person name="Turgeon B."/>
            <person name="Goodwin S."/>
            <person name="Spatafora J."/>
            <person name="Crous P."/>
            <person name="Grigoriev I."/>
        </authorList>
    </citation>
    <scope>NUCLEOTIDE SEQUENCE</scope>
    <source>
        <strain evidence="3">ATCC 16933</strain>
    </source>
</reference>
<feature type="chain" id="PRO_5025405783" description="Integral membrane protein" evidence="2">
    <location>
        <begin position="24"/>
        <end position="191"/>
    </location>
</feature>
<dbReference type="Proteomes" id="UP000799766">
    <property type="component" value="Unassembled WGS sequence"/>
</dbReference>
<evidence type="ECO:0000313" key="4">
    <source>
        <dbReference type="Proteomes" id="UP000799766"/>
    </source>
</evidence>
<protein>
    <recommendedName>
        <fullName evidence="5">Integral membrane protein</fullName>
    </recommendedName>
</protein>
<feature type="transmembrane region" description="Helical" evidence="1">
    <location>
        <begin position="110"/>
        <end position="129"/>
    </location>
</feature>
<keyword evidence="1" id="KW-1133">Transmembrane helix</keyword>
<dbReference type="EMBL" id="MU001676">
    <property type="protein sequence ID" value="KAF2458885.1"/>
    <property type="molecule type" value="Genomic_DNA"/>
</dbReference>